<dbReference type="Proteomes" id="UP000233100">
    <property type="component" value="Chromosome 8"/>
</dbReference>
<evidence type="ECO:0000259" key="6">
    <source>
        <dbReference type="PROSITE" id="PS50011"/>
    </source>
</evidence>
<dbReference type="InterPro" id="IPR024104">
    <property type="entry name" value="Tribbles/Ser_Thr_kinase_40"/>
</dbReference>
<dbReference type="GO" id="GO:0031625">
    <property type="term" value="F:ubiquitin protein ligase binding"/>
    <property type="evidence" value="ECO:0007669"/>
    <property type="project" value="Ensembl"/>
</dbReference>
<dbReference type="GO" id="GO:0004672">
    <property type="term" value="F:protein kinase activity"/>
    <property type="evidence" value="ECO:0007669"/>
    <property type="project" value="InterPro"/>
</dbReference>
<dbReference type="GO" id="GO:0031665">
    <property type="term" value="P:negative regulation of lipopolysaccharide-mediated signaling pathway"/>
    <property type="evidence" value="ECO:0007669"/>
    <property type="project" value="Ensembl"/>
</dbReference>
<evidence type="ECO:0000256" key="3">
    <source>
        <dbReference type="ARBA" id="ARBA00065559"/>
    </source>
</evidence>
<dbReference type="SUPFAM" id="SSF56112">
    <property type="entry name" value="Protein kinase-like (PK-like)"/>
    <property type="match status" value="1"/>
</dbReference>
<dbReference type="InterPro" id="IPR011009">
    <property type="entry name" value="Kinase-like_dom_sf"/>
</dbReference>
<reference evidence="7" key="3">
    <citation type="submission" date="2025-09" db="UniProtKB">
        <authorList>
            <consortium name="Ensembl"/>
        </authorList>
    </citation>
    <scope>IDENTIFICATION</scope>
</reference>
<dbReference type="PANTHER" id="PTHR22961">
    <property type="entry name" value="SER/THR PROTEIN KINASE-TRB"/>
    <property type="match status" value="1"/>
</dbReference>
<gene>
    <name evidence="7" type="primary">TRIB1</name>
</gene>
<dbReference type="STRING" id="9541.ENSMFAP00000032610"/>
<dbReference type="Gene3D" id="3.30.200.20">
    <property type="entry name" value="Phosphorylase Kinase, domain 1"/>
    <property type="match status" value="1"/>
</dbReference>
<proteinExistence type="inferred from homology"/>
<feature type="compositionally biased region" description="Polar residues" evidence="5">
    <location>
        <begin position="22"/>
        <end position="33"/>
    </location>
</feature>
<dbReference type="GO" id="GO:0005737">
    <property type="term" value="C:cytoplasm"/>
    <property type="evidence" value="ECO:0007669"/>
    <property type="project" value="Ensembl"/>
</dbReference>
<dbReference type="AlphaFoldDB" id="A0A2K5W687"/>
<keyword evidence="8" id="KW-1185">Reference proteome</keyword>
<dbReference type="FunFam" id="3.30.200.20:FF:000381">
    <property type="entry name" value="tribbles homolog 1"/>
    <property type="match status" value="1"/>
</dbReference>
<keyword evidence="1" id="KW-0649">Protein kinase inhibitor</keyword>
<dbReference type="GO" id="GO:0014912">
    <property type="term" value="P:negative regulation of smooth muscle cell migration"/>
    <property type="evidence" value="ECO:0007669"/>
    <property type="project" value="Ensembl"/>
</dbReference>
<accession>A0A2K5W687</accession>
<organism evidence="7 8">
    <name type="scientific">Macaca fascicularis</name>
    <name type="common">Crab-eating macaque</name>
    <name type="synonym">Cynomolgus monkey</name>
    <dbReference type="NCBI Taxonomy" id="9541"/>
    <lineage>
        <taxon>Eukaryota</taxon>
        <taxon>Metazoa</taxon>
        <taxon>Chordata</taxon>
        <taxon>Craniata</taxon>
        <taxon>Vertebrata</taxon>
        <taxon>Euteleostomi</taxon>
        <taxon>Mammalia</taxon>
        <taxon>Eutheria</taxon>
        <taxon>Euarchontoglires</taxon>
        <taxon>Primates</taxon>
        <taxon>Haplorrhini</taxon>
        <taxon>Catarrhini</taxon>
        <taxon>Cercopithecidae</taxon>
        <taxon>Cercopithecinae</taxon>
        <taxon>Macaca</taxon>
    </lineage>
</organism>
<dbReference type="GO" id="GO:0005524">
    <property type="term" value="F:ATP binding"/>
    <property type="evidence" value="ECO:0007669"/>
    <property type="project" value="InterPro"/>
</dbReference>
<feature type="region of interest" description="Disordered" evidence="5">
    <location>
        <begin position="172"/>
        <end position="209"/>
    </location>
</feature>
<dbReference type="GO" id="GO:0046329">
    <property type="term" value="P:negative regulation of JNK cascade"/>
    <property type="evidence" value="ECO:0007669"/>
    <property type="project" value="Ensembl"/>
</dbReference>
<comment type="similarity">
    <text evidence="2">Belongs to the protein kinase superfamily. CAMK Ser/Thr protein kinase family. Tribbles subfamily.</text>
</comment>
<dbReference type="GeneTree" id="ENSGT00950000182986"/>
<dbReference type="Ensembl" id="ENSMFAT00000006831.2">
    <property type="protein sequence ID" value="ENSMFAP00000032610.2"/>
    <property type="gene ID" value="ENSMFAG00000002866.2"/>
</dbReference>
<dbReference type="GO" id="GO:0061629">
    <property type="term" value="F:RNA polymerase II-specific DNA-binding transcription factor binding"/>
    <property type="evidence" value="ECO:0007669"/>
    <property type="project" value="Ensembl"/>
</dbReference>
<dbReference type="GO" id="GO:0032436">
    <property type="term" value="P:positive regulation of proteasomal ubiquitin-dependent protein catabolic process"/>
    <property type="evidence" value="ECO:0007669"/>
    <property type="project" value="Ensembl"/>
</dbReference>
<evidence type="ECO:0000313" key="8">
    <source>
        <dbReference type="Proteomes" id="UP000233100"/>
    </source>
</evidence>
<dbReference type="Pfam" id="PF00069">
    <property type="entry name" value="Pkinase"/>
    <property type="match status" value="1"/>
</dbReference>
<evidence type="ECO:0000256" key="5">
    <source>
        <dbReference type="SAM" id="MobiDB-lite"/>
    </source>
</evidence>
<dbReference type="GO" id="GO:0055106">
    <property type="term" value="F:ubiquitin-protein transferase regulator activity"/>
    <property type="evidence" value="ECO:0007669"/>
    <property type="project" value="Ensembl"/>
</dbReference>
<dbReference type="PROSITE" id="PS50011">
    <property type="entry name" value="PROTEIN_KINASE_DOM"/>
    <property type="match status" value="1"/>
</dbReference>
<feature type="region of interest" description="Disordered" evidence="5">
    <location>
        <begin position="20"/>
        <end position="130"/>
    </location>
</feature>
<dbReference type="GO" id="GO:0048662">
    <property type="term" value="P:negative regulation of smooth muscle cell proliferation"/>
    <property type="evidence" value="ECO:0007669"/>
    <property type="project" value="Ensembl"/>
</dbReference>
<dbReference type="GO" id="GO:0031434">
    <property type="term" value="F:mitogen-activated protein kinase kinase binding"/>
    <property type="evidence" value="ECO:0007669"/>
    <property type="project" value="Ensembl"/>
</dbReference>
<dbReference type="GO" id="GO:0032496">
    <property type="term" value="P:response to lipopolysaccharide"/>
    <property type="evidence" value="ECO:0007669"/>
    <property type="project" value="Ensembl"/>
</dbReference>
<dbReference type="GO" id="GO:0045659">
    <property type="term" value="P:negative regulation of neutrophil differentiation"/>
    <property type="evidence" value="ECO:0007669"/>
    <property type="project" value="Ensembl"/>
</dbReference>
<feature type="domain" description="Protein kinase" evidence="6">
    <location>
        <begin position="214"/>
        <end position="461"/>
    </location>
</feature>
<dbReference type="InterPro" id="IPR024105">
    <property type="entry name" value="TRB1_pseudokinase_dom"/>
</dbReference>
<reference evidence="7" key="2">
    <citation type="submission" date="2025-08" db="UniProtKB">
        <authorList>
            <consortium name="Ensembl"/>
        </authorList>
    </citation>
    <scope>IDENTIFICATION</scope>
</reference>
<feature type="compositionally biased region" description="Pro residues" evidence="5">
    <location>
        <begin position="189"/>
        <end position="198"/>
    </location>
</feature>
<dbReference type="GO" id="GO:0140416">
    <property type="term" value="F:transcription regulator inhibitor activity"/>
    <property type="evidence" value="ECO:0007669"/>
    <property type="project" value="Ensembl"/>
</dbReference>
<dbReference type="GO" id="GO:0005634">
    <property type="term" value="C:nucleus"/>
    <property type="evidence" value="ECO:0007669"/>
    <property type="project" value="Ensembl"/>
</dbReference>
<dbReference type="GO" id="GO:0045651">
    <property type="term" value="P:positive regulation of macrophage differentiation"/>
    <property type="evidence" value="ECO:0007669"/>
    <property type="project" value="Ensembl"/>
</dbReference>
<dbReference type="Gene3D" id="1.10.510.10">
    <property type="entry name" value="Transferase(Phosphotransferase) domain 1"/>
    <property type="match status" value="1"/>
</dbReference>
<dbReference type="VEuPathDB" id="HostDB:ENSMFAG00000002866"/>
<evidence type="ECO:0000313" key="7">
    <source>
        <dbReference type="Ensembl" id="ENSMFAP00000032610.2"/>
    </source>
</evidence>
<dbReference type="GO" id="GO:0000122">
    <property type="term" value="P:negative regulation of transcription by RNA polymerase II"/>
    <property type="evidence" value="ECO:0007669"/>
    <property type="project" value="Ensembl"/>
</dbReference>
<evidence type="ECO:0000256" key="4">
    <source>
        <dbReference type="ARBA" id="ARBA00073884"/>
    </source>
</evidence>
<evidence type="ECO:0000256" key="2">
    <source>
        <dbReference type="ARBA" id="ARBA00038180"/>
    </source>
</evidence>
<dbReference type="GO" id="GO:0045645">
    <property type="term" value="P:positive regulation of eosinophil differentiation"/>
    <property type="evidence" value="ECO:0007669"/>
    <property type="project" value="Ensembl"/>
</dbReference>
<dbReference type="Bgee" id="ENSMFAG00000002866">
    <property type="expression patterns" value="Expressed in skeletal muscle tissue and 13 other cell types or tissues"/>
</dbReference>
<dbReference type="InterPro" id="IPR000719">
    <property type="entry name" value="Prot_kinase_dom"/>
</dbReference>
<dbReference type="SMART" id="SM00220">
    <property type="entry name" value="S_TKc"/>
    <property type="match status" value="1"/>
</dbReference>
<reference evidence="7 8" key="1">
    <citation type="submission" date="2013-03" db="EMBL/GenBank/DDBJ databases">
        <authorList>
            <person name="Warren W."/>
            <person name="Wilson R.K."/>
        </authorList>
    </citation>
    <scope>NUCLEOTIDE SEQUENCE</scope>
</reference>
<dbReference type="PANTHER" id="PTHR22961:SF17">
    <property type="entry name" value="TRIBBLES HOMOLOG 1"/>
    <property type="match status" value="1"/>
</dbReference>
<dbReference type="FunFam" id="1.10.510.10:FF:000153">
    <property type="entry name" value="Tribbles homolog 2"/>
    <property type="match status" value="1"/>
</dbReference>
<evidence type="ECO:0000256" key="1">
    <source>
        <dbReference type="ARBA" id="ARBA00023013"/>
    </source>
</evidence>
<protein>
    <recommendedName>
        <fullName evidence="4">Tribbles homolog 1</fullName>
    </recommendedName>
</protein>
<dbReference type="GO" id="GO:0004860">
    <property type="term" value="F:protein kinase inhibitor activity"/>
    <property type="evidence" value="ECO:0007669"/>
    <property type="project" value="UniProtKB-KW"/>
</dbReference>
<sequence>ILSSRLGKPGSLAAAAAASASRTVGSLGNNSGGRPSEAPGALACGDPGTQAGLRSPDAQPAWSPRATRAPGSGSCFAPSGGRAKSSLQTPSRRLEEVAEPAPSPQRLPARIPGLKSRGRPGPGRDAGRSRALCHERRLATRGPALLFPAARGVPAKRLLDADDAAAVAAKCPRLSECSSPRTTSAPGSPCSPQPPPAAPGTGGGSGSAPGPSRIADYLLLPLAEREHVSRALCIHTGRELRCKVFPIKHYQDKIRPYIQLPSHSNITGIVEVILGETKAYVFFEKDFGDMHSYVRSRKRLREEEAARLFKQIVSAVAHCHQSAVVLGDLKLRKFVFSTEERTQLRLESLEDTHIIKGEDDALSDKHGCPAYVSPEILNTTGTYSGKAADVWSLGVMLYTLLVGRYPFHDSDPSALFSKIRRGQFCIPEHISPKARCLIRSLLRREPSERLTAPEILLHPWFESVLEPGYIDSEIGTSDQIVPEYQEDSDISSFFC</sequence>
<dbReference type="CDD" id="cd14023">
    <property type="entry name" value="PK_TRB1"/>
    <property type="match status" value="1"/>
</dbReference>
<name>A0A2K5W687_MACFA</name>
<comment type="subunit">
    <text evidence="3">Monomer. Interacts (via protein kinase domain) with CEBPA. Interacts with COP1.</text>
</comment>